<comment type="caution">
    <text evidence="1">The sequence shown here is derived from an EMBL/GenBank/DDBJ whole genome shotgun (WGS) entry which is preliminary data.</text>
</comment>
<sequence length="225" mass="25734">MGDEEGQCLQGGLVNDNDNVRNNEGCSSSGMAFFQPSYVIGQSDRFQTKERNRILIPLEKDYNKKVLRFPELKRDRKLHCRRKKLSYFGNPEAPTVHKKTIIHLCRVLLTLFHQNPSFTATKRASGYYADPRFKCEVFHYCHSDGTRVTIPCSRTTRSTGYVSSKDIASKACDGTELFLPLPEDLFFKPSKDTTASAFNGATNSNFQKFFQNLKFLLKVILQQRL</sequence>
<dbReference type="EMBL" id="BPLR01020477">
    <property type="protein sequence ID" value="GIX79253.1"/>
    <property type="molecule type" value="Genomic_DNA"/>
</dbReference>
<dbReference type="AlphaFoldDB" id="A0AAV4N4A3"/>
<protein>
    <submittedName>
        <fullName evidence="1">Uncharacterized protein</fullName>
    </submittedName>
</protein>
<keyword evidence="2" id="KW-1185">Reference proteome</keyword>
<gene>
    <name evidence="1" type="primary">AVEN_62351_1</name>
    <name evidence="1" type="ORF">CEXT_714111</name>
</gene>
<evidence type="ECO:0000313" key="1">
    <source>
        <dbReference type="EMBL" id="GIX79253.1"/>
    </source>
</evidence>
<reference evidence="1 2" key="1">
    <citation type="submission" date="2021-06" db="EMBL/GenBank/DDBJ databases">
        <title>Caerostris extrusa draft genome.</title>
        <authorList>
            <person name="Kono N."/>
            <person name="Arakawa K."/>
        </authorList>
    </citation>
    <scope>NUCLEOTIDE SEQUENCE [LARGE SCALE GENOMIC DNA]</scope>
</reference>
<accession>A0AAV4N4A3</accession>
<name>A0AAV4N4A3_CAEEX</name>
<proteinExistence type="predicted"/>
<organism evidence="1 2">
    <name type="scientific">Caerostris extrusa</name>
    <name type="common">Bark spider</name>
    <name type="synonym">Caerostris bankana</name>
    <dbReference type="NCBI Taxonomy" id="172846"/>
    <lineage>
        <taxon>Eukaryota</taxon>
        <taxon>Metazoa</taxon>
        <taxon>Ecdysozoa</taxon>
        <taxon>Arthropoda</taxon>
        <taxon>Chelicerata</taxon>
        <taxon>Arachnida</taxon>
        <taxon>Araneae</taxon>
        <taxon>Araneomorphae</taxon>
        <taxon>Entelegynae</taxon>
        <taxon>Araneoidea</taxon>
        <taxon>Araneidae</taxon>
        <taxon>Caerostris</taxon>
    </lineage>
</organism>
<evidence type="ECO:0000313" key="2">
    <source>
        <dbReference type="Proteomes" id="UP001054945"/>
    </source>
</evidence>
<dbReference type="Proteomes" id="UP001054945">
    <property type="component" value="Unassembled WGS sequence"/>
</dbReference>